<organism evidence="1 2">
    <name type="scientific">Stylosanthes scabra</name>
    <dbReference type="NCBI Taxonomy" id="79078"/>
    <lineage>
        <taxon>Eukaryota</taxon>
        <taxon>Viridiplantae</taxon>
        <taxon>Streptophyta</taxon>
        <taxon>Embryophyta</taxon>
        <taxon>Tracheophyta</taxon>
        <taxon>Spermatophyta</taxon>
        <taxon>Magnoliopsida</taxon>
        <taxon>eudicotyledons</taxon>
        <taxon>Gunneridae</taxon>
        <taxon>Pentapetalae</taxon>
        <taxon>rosids</taxon>
        <taxon>fabids</taxon>
        <taxon>Fabales</taxon>
        <taxon>Fabaceae</taxon>
        <taxon>Papilionoideae</taxon>
        <taxon>50 kb inversion clade</taxon>
        <taxon>dalbergioids sensu lato</taxon>
        <taxon>Dalbergieae</taxon>
        <taxon>Pterocarpus clade</taxon>
        <taxon>Stylosanthes</taxon>
    </lineage>
</organism>
<proteinExistence type="predicted"/>
<protein>
    <submittedName>
        <fullName evidence="1">Uncharacterized protein</fullName>
    </submittedName>
</protein>
<evidence type="ECO:0000313" key="1">
    <source>
        <dbReference type="EMBL" id="MED6144970.1"/>
    </source>
</evidence>
<evidence type="ECO:0000313" key="2">
    <source>
        <dbReference type="Proteomes" id="UP001341840"/>
    </source>
</evidence>
<dbReference type="EMBL" id="JASCZI010090686">
    <property type="protein sequence ID" value="MED6144970.1"/>
    <property type="molecule type" value="Genomic_DNA"/>
</dbReference>
<comment type="caution">
    <text evidence="1">The sequence shown here is derived from an EMBL/GenBank/DDBJ whole genome shotgun (WGS) entry which is preliminary data.</text>
</comment>
<dbReference type="Proteomes" id="UP001341840">
    <property type="component" value="Unassembled WGS sequence"/>
</dbReference>
<sequence>MARWPQKLSARGLTRGWKIGESKRRLTQLRFVMAHGTKWWTATTLSDTKLCNVPRSTSSNPIITLLLRRNNQTFITRQPPLQRRPAYRRQDRRRLAESLYFEAHSSISDYLLLTASKQPNGSTVLMNPNLALQCI</sequence>
<keyword evidence="2" id="KW-1185">Reference proteome</keyword>
<gene>
    <name evidence="1" type="ORF">PIB30_020440</name>
</gene>
<reference evidence="1 2" key="1">
    <citation type="journal article" date="2023" name="Plants (Basel)">
        <title>Bridging the Gap: Combining Genomics and Transcriptomics Approaches to Understand Stylosanthes scabra, an Orphan Legume from the Brazilian Caatinga.</title>
        <authorList>
            <person name="Ferreira-Neto J.R.C."/>
            <person name="da Silva M.D."/>
            <person name="Binneck E."/>
            <person name="de Melo N.F."/>
            <person name="da Silva R.H."/>
            <person name="de Melo A.L.T.M."/>
            <person name="Pandolfi V."/>
            <person name="Bustamante F.O."/>
            <person name="Brasileiro-Vidal A.C."/>
            <person name="Benko-Iseppon A.M."/>
        </authorList>
    </citation>
    <scope>NUCLEOTIDE SEQUENCE [LARGE SCALE GENOMIC DNA]</scope>
    <source>
        <tissue evidence="1">Leaves</tissue>
    </source>
</reference>
<name>A0ABU6T8W5_9FABA</name>
<accession>A0ABU6T8W5</accession>